<dbReference type="Proteomes" id="UP001296706">
    <property type="component" value="Unassembled WGS sequence"/>
</dbReference>
<dbReference type="Pfam" id="PF13556">
    <property type="entry name" value="HTH_30"/>
    <property type="match status" value="1"/>
</dbReference>
<evidence type="ECO:0000259" key="1">
    <source>
        <dbReference type="Pfam" id="PF13556"/>
    </source>
</evidence>
<sequence length="344" mass="35983">MRELAGRLRSVDPDAGAALQVIAHFDALVDARAGLEATVRAAAVLAGCPAGMADRARRLRIRVLPDGRRADGEPTGATVPVSSGREDAVVWLERSGDGTGTARMELDAILVERLATTVRIVLDRTWSDAPVADPASVELLVDAAVDESARALAARRLGLPVDGVFVVTVGIGAAPGHRRALTARLGELDVTIEPAGRRGAPHPRCSAAGPPVELRDLPTSYQQARLALRFTCAADEPGPAHVDAAALGGMLALAEGCDSPAAVAETALLDRVISAHPWALDTLTAVTAEASLRGAAAALHVHHSTVQGRVELLDRALGYPVATALGRTRLTVALALRRLRRNRW</sequence>
<dbReference type="Gene3D" id="1.10.10.2840">
    <property type="entry name" value="PucR C-terminal helix-turn-helix domain"/>
    <property type="match status" value="1"/>
</dbReference>
<dbReference type="InterPro" id="IPR025736">
    <property type="entry name" value="PucR_C-HTH_dom"/>
</dbReference>
<name>A0ABX1RDN9_9PSEU</name>
<comment type="caution">
    <text evidence="2">The sequence shown here is derived from an EMBL/GenBank/DDBJ whole genome shotgun (WGS) entry which is preliminary data.</text>
</comment>
<dbReference type="EMBL" id="JAAXKY010000037">
    <property type="protein sequence ID" value="NMH78142.1"/>
    <property type="molecule type" value="Genomic_DNA"/>
</dbReference>
<proteinExistence type="predicted"/>
<dbReference type="InterPro" id="IPR042070">
    <property type="entry name" value="PucR_C-HTH_sf"/>
</dbReference>
<feature type="domain" description="PucR C-terminal helix-turn-helix" evidence="1">
    <location>
        <begin position="280"/>
        <end position="335"/>
    </location>
</feature>
<keyword evidence="3" id="KW-1185">Reference proteome</keyword>
<protein>
    <submittedName>
        <fullName evidence="2">PucR family transcriptional regulator</fullName>
    </submittedName>
</protein>
<accession>A0ABX1RDN9</accession>
<evidence type="ECO:0000313" key="2">
    <source>
        <dbReference type="EMBL" id="NMH78142.1"/>
    </source>
</evidence>
<organism evidence="2 3">
    <name type="scientific">Pseudonocardia xinjiangensis</name>
    <dbReference type="NCBI Taxonomy" id="75289"/>
    <lineage>
        <taxon>Bacteria</taxon>
        <taxon>Bacillati</taxon>
        <taxon>Actinomycetota</taxon>
        <taxon>Actinomycetes</taxon>
        <taxon>Pseudonocardiales</taxon>
        <taxon>Pseudonocardiaceae</taxon>
        <taxon>Pseudonocardia</taxon>
    </lineage>
</organism>
<dbReference type="RefSeq" id="WP_169396217.1">
    <property type="nucleotide sequence ID" value="NZ_JAAXKY010000037.1"/>
</dbReference>
<evidence type="ECO:0000313" key="3">
    <source>
        <dbReference type="Proteomes" id="UP001296706"/>
    </source>
</evidence>
<gene>
    <name evidence="2" type="ORF">HF577_13740</name>
</gene>
<reference evidence="2 3" key="1">
    <citation type="submission" date="2020-04" db="EMBL/GenBank/DDBJ databases">
        <authorList>
            <person name="Klaysubun C."/>
            <person name="Duangmal K."/>
            <person name="Lipun K."/>
        </authorList>
    </citation>
    <scope>NUCLEOTIDE SEQUENCE [LARGE SCALE GENOMIC DNA]</scope>
    <source>
        <strain evidence="2 3">JCM 11839</strain>
    </source>
</reference>